<name>A0A482MV72_9CAUD</name>
<sequence>MNQHKERLEELVRGELYGGDDSLFKLSDAVVNEYVHGLVDPQGRFPYPRDYCNDITAAWPVMLANDVSVVRNCGNKEPNRDYSAYVALDAMDIASFKCSGSHDNPLRAAMHVIIKLHVSKGEGAVATVYEKVKL</sequence>
<dbReference type="Proteomes" id="UP000307322">
    <property type="component" value="Segment"/>
</dbReference>
<dbReference type="EMBL" id="MK373777">
    <property type="protein sequence ID" value="QBQ77495.1"/>
    <property type="molecule type" value="Genomic_DNA"/>
</dbReference>
<accession>A0A482MV72</accession>
<keyword evidence="2" id="KW-1185">Reference proteome</keyword>
<proteinExistence type="predicted"/>
<organism evidence="1 2">
    <name type="scientific">Escherichia phage vB_EcoM_WFC</name>
    <dbReference type="NCBI Taxonomy" id="2508193"/>
    <lineage>
        <taxon>Viruses</taxon>
        <taxon>Duplodnaviria</taxon>
        <taxon>Heunggongvirae</taxon>
        <taxon>Uroviricota</taxon>
        <taxon>Caudoviricetes</taxon>
        <taxon>Lindbergviridae</taxon>
        <taxon>Wifcevirus</taxon>
        <taxon>Wifcevirus WFC</taxon>
    </lineage>
</organism>
<evidence type="ECO:0000313" key="1">
    <source>
        <dbReference type="EMBL" id="QBQ77495.1"/>
    </source>
</evidence>
<gene>
    <name evidence="1" type="ORF">WFC_00103</name>
</gene>
<evidence type="ECO:0000313" key="2">
    <source>
        <dbReference type="Proteomes" id="UP000307322"/>
    </source>
</evidence>
<reference evidence="1 2" key="1">
    <citation type="submission" date="2019-01" db="EMBL/GenBank/DDBJ databases">
        <title>Still something new to discover - new insights into E. coli phage diversity and taxonomy.</title>
        <authorList>
            <person name="Korf I.H.E."/>
            <person name="Adriaennsens E."/>
            <person name="Dreiseikelmann B."/>
            <person name="Kropinski A."/>
            <person name="Nimtz M."/>
            <person name="Meier-Kolthoff J.P."/>
            <person name="Rohde M."/>
            <person name="van Raaij M."/>
            <person name="Wittmann J."/>
        </authorList>
    </citation>
    <scope>NUCLEOTIDE SEQUENCE [LARGE SCALE GENOMIC DNA]</scope>
</reference>
<protein>
    <submittedName>
        <fullName evidence="1">Uncharacterized protein</fullName>
    </submittedName>
</protein>